<accession>A0ACB6QJP1</accession>
<proteinExistence type="predicted"/>
<dbReference type="Proteomes" id="UP000799755">
    <property type="component" value="Unassembled WGS sequence"/>
</dbReference>
<evidence type="ECO:0000313" key="1">
    <source>
        <dbReference type="EMBL" id="KAF2467115.1"/>
    </source>
</evidence>
<name>A0ACB6QJP1_9PLEO</name>
<reference evidence="1" key="1">
    <citation type="journal article" date="2020" name="Stud. Mycol.">
        <title>101 Dothideomycetes genomes: a test case for predicting lifestyles and emergence of pathogens.</title>
        <authorList>
            <person name="Haridas S."/>
            <person name="Albert R."/>
            <person name="Binder M."/>
            <person name="Bloem J."/>
            <person name="Labutti K."/>
            <person name="Salamov A."/>
            <person name="Andreopoulos B."/>
            <person name="Baker S."/>
            <person name="Barry K."/>
            <person name="Bills G."/>
            <person name="Bluhm B."/>
            <person name="Cannon C."/>
            <person name="Castanera R."/>
            <person name="Culley D."/>
            <person name="Daum C."/>
            <person name="Ezra D."/>
            <person name="Gonzalez J."/>
            <person name="Henrissat B."/>
            <person name="Kuo A."/>
            <person name="Liang C."/>
            <person name="Lipzen A."/>
            <person name="Lutzoni F."/>
            <person name="Magnuson J."/>
            <person name="Mondo S."/>
            <person name="Nolan M."/>
            <person name="Ohm R."/>
            <person name="Pangilinan J."/>
            <person name="Park H.-J."/>
            <person name="Ramirez L."/>
            <person name="Alfaro M."/>
            <person name="Sun H."/>
            <person name="Tritt A."/>
            <person name="Yoshinaga Y."/>
            <person name="Zwiers L.-H."/>
            <person name="Turgeon B."/>
            <person name="Goodwin S."/>
            <person name="Spatafora J."/>
            <person name="Crous P."/>
            <person name="Grigoriev I."/>
        </authorList>
    </citation>
    <scope>NUCLEOTIDE SEQUENCE</scope>
    <source>
        <strain evidence="1">ATCC 200398</strain>
    </source>
</reference>
<dbReference type="EMBL" id="MU003522">
    <property type="protein sequence ID" value="KAF2467115.1"/>
    <property type="molecule type" value="Genomic_DNA"/>
</dbReference>
<evidence type="ECO:0000313" key="2">
    <source>
        <dbReference type="Proteomes" id="UP000799755"/>
    </source>
</evidence>
<gene>
    <name evidence="1" type="ORF">BDR25DRAFT_73405</name>
</gene>
<keyword evidence="2" id="KW-1185">Reference proteome</keyword>
<protein>
    <submittedName>
        <fullName evidence="1">Uncharacterized protein</fullName>
    </submittedName>
</protein>
<comment type="caution">
    <text evidence="1">The sequence shown here is derived from an EMBL/GenBank/DDBJ whole genome shotgun (WGS) entry which is preliminary data.</text>
</comment>
<sequence length="102" mass="11985">MAVCFYHREVIGRWGAEFHWQISFFDEGGFDGRGTVEQWPFRICMPRISRNLFHALSMLTGITGSLRIIYGRVFHCARRRKWKVDNYWLQDFVGVASLTAPL</sequence>
<organism evidence="1 2">
    <name type="scientific">Lindgomyces ingoldianus</name>
    <dbReference type="NCBI Taxonomy" id="673940"/>
    <lineage>
        <taxon>Eukaryota</taxon>
        <taxon>Fungi</taxon>
        <taxon>Dikarya</taxon>
        <taxon>Ascomycota</taxon>
        <taxon>Pezizomycotina</taxon>
        <taxon>Dothideomycetes</taxon>
        <taxon>Pleosporomycetidae</taxon>
        <taxon>Pleosporales</taxon>
        <taxon>Lindgomycetaceae</taxon>
        <taxon>Lindgomyces</taxon>
    </lineage>
</organism>